<dbReference type="Proteomes" id="UP000294832">
    <property type="component" value="Unassembled WGS sequence"/>
</dbReference>
<proteinExistence type="predicted"/>
<name>A0A4V2RS26_9GAMM</name>
<sequence length="597" mass="65920">MKLLRFEFDCSKQVPWYGYLCNQYLNYQKLNLTIGLLAIRHQADSHLEQQKKPVITWRYLLEAEGEQAQLEQLAEQIAADFLISVNLLDSRILLATERLGDNKPIDVTAAQLPFCQHCQPRLGDNQHTDFANLTLTCEHCHGEQATKSLAKVAGLQRQDIQQLAMRLLEGETLFLDDVNGKLVVSRQAIGSGRQQLLVCNPNTLNSLFQVSDNEVLALSSIEKPLLLLRPTAAAKLPAPLYEVGFAASRLQLVLTEFLRVKGVDAIYCHRENQQALYAHMLGMDIPVRTPMVILNQAKLGQPLPETLHDSARFGQYVAKASGKRQQQLTVSLSDDDSIWDSTEASNAAQCALLGIAAEDGSSNNLGLLYFSDEYCSQLLTSDDKGNVSCFMQIPELPVHGREIVAALEASPQQGVFAKFAEQYPELYQRLMQLDLSDCPKQSLKTLWVVAAVIIGIQADSNAQLADAFVAAAMSNTSANAPRIDYPLVSGDSASFNWCKTFGTLISFRLAGDEDAAKLAFAMNDSLADFIANWIERLDLNTAIRRVYLAGSSFANPVLGRRIALRLGKNFALGVSQMQDLDGALLAAGALYLRQRRR</sequence>
<evidence type="ECO:0008006" key="3">
    <source>
        <dbReference type="Google" id="ProtNLM"/>
    </source>
</evidence>
<dbReference type="EMBL" id="SLWF01000019">
    <property type="protein sequence ID" value="TCN82319.1"/>
    <property type="molecule type" value="Genomic_DNA"/>
</dbReference>
<gene>
    <name evidence="1" type="ORF">EDC91_11928</name>
</gene>
<reference evidence="1 2" key="1">
    <citation type="submission" date="2019-03" db="EMBL/GenBank/DDBJ databases">
        <title>Freshwater and sediment microbial communities from various areas in North America, analyzing microbe dynamics in response to fracking.</title>
        <authorList>
            <person name="Lamendella R."/>
        </authorList>
    </citation>
    <scope>NUCLEOTIDE SEQUENCE [LARGE SCALE GENOMIC DNA]</scope>
    <source>
        <strain evidence="1 2">74A</strain>
    </source>
</reference>
<evidence type="ECO:0000313" key="1">
    <source>
        <dbReference type="EMBL" id="TCN82319.1"/>
    </source>
</evidence>
<keyword evidence="2" id="KW-1185">Reference proteome</keyword>
<dbReference type="OrthoDB" id="5808866at2"/>
<dbReference type="RefSeq" id="WP_133039480.1">
    <property type="nucleotide sequence ID" value="NZ_SLWF01000019.1"/>
</dbReference>
<comment type="caution">
    <text evidence="1">The sequence shown here is derived from an EMBL/GenBank/DDBJ whole genome shotgun (WGS) entry which is preliminary data.</text>
</comment>
<accession>A0A4V2RS26</accession>
<organism evidence="1 2">
    <name type="scientific">Shewanella fodinae</name>
    <dbReference type="NCBI Taxonomy" id="552357"/>
    <lineage>
        <taxon>Bacteria</taxon>
        <taxon>Pseudomonadati</taxon>
        <taxon>Pseudomonadota</taxon>
        <taxon>Gammaproteobacteria</taxon>
        <taxon>Alteromonadales</taxon>
        <taxon>Shewanellaceae</taxon>
        <taxon>Shewanella</taxon>
    </lineage>
</organism>
<dbReference type="AlphaFoldDB" id="A0A4V2RS26"/>
<evidence type="ECO:0000313" key="2">
    <source>
        <dbReference type="Proteomes" id="UP000294832"/>
    </source>
</evidence>
<dbReference type="Gene3D" id="3.30.420.40">
    <property type="match status" value="1"/>
</dbReference>
<protein>
    <recommendedName>
        <fullName evidence="3">NiFe hydrogenase</fullName>
    </recommendedName>
</protein>